<proteinExistence type="predicted"/>
<keyword evidence="2" id="KW-1185">Reference proteome</keyword>
<evidence type="ECO:0000313" key="1">
    <source>
        <dbReference type="EMBL" id="BBI36446.1"/>
    </source>
</evidence>
<organism evidence="1 2">
    <name type="scientific">Cohnella abietis</name>
    <dbReference type="NCBI Taxonomy" id="2507935"/>
    <lineage>
        <taxon>Bacteria</taxon>
        <taxon>Bacillati</taxon>
        <taxon>Bacillota</taxon>
        <taxon>Bacilli</taxon>
        <taxon>Bacillales</taxon>
        <taxon>Paenibacillaceae</taxon>
        <taxon>Cohnella</taxon>
    </lineage>
</organism>
<dbReference type="Proteomes" id="UP000289856">
    <property type="component" value="Chromosome"/>
</dbReference>
<dbReference type="KEGG" id="cohn:KCTCHS21_58450"/>
<sequence>MPSPAIVQNMSRFVVYNKPITDMISRGGISMQTKVLKEMHKLSHDNEQRYQLLMRYLRLREKEKKQRGLLSRLKKQWNAHNKNITAETWNKHSS</sequence>
<accession>A0A3T1DE58</accession>
<name>A0A3T1DE58_9BACL</name>
<evidence type="ECO:0000313" key="2">
    <source>
        <dbReference type="Proteomes" id="UP000289856"/>
    </source>
</evidence>
<gene>
    <name evidence="1" type="ORF">KCTCHS21_58450</name>
</gene>
<protein>
    <submittedName>
        <fullName evidence="1">Uncharacterized protein</fullName>
    </submittedName>
</protein>
<reference evidence="1 2" key="1">
    <citation type="submission" date="2019-01" db="EMBL/GenBank/DDBJ databases">
        <title>Complete genome sequence of Cohnella hallensis HS21 isolated from Korean fir (Abies koreana) rhizospheric soil.</title>
        <authorList>
            <person name="Jiang L."/>
            <person name="Kang S.W."/>
            <person name="Kim S."/>
            <person name="Jung J."/>
            <person name="Kim C.Y."/>
            <person name="Kim D.H."/>
            <person name="Kim S.W."/>
            <person name="Lee J."/>
        </authorList>
    </citation>
    <scope>NUCLEOTIDE SEQUENCE [LARGE SCALE GENOMIC DNA]</scope>
    <source>
        <strain evidence="1 2">HS21</strain>
    </source>
</reference>
<dbReference type="EMBL" id="AP019400">
    <property type="protein sequence ID" value="BBI36446.1"/>
    <property type="molecule type" value="Genomic_DNA"/>
</dbReference>
<dbReference type="AlphaFoldDB" id="A0A3T1DE58"/>